<evidence type="ECO:0000313" key="4">
    <source>
        <dbReference type="EMBL" id="SQB28068.1"/>
    </source>
</evidence>
<dbReference type="NCBIfam" id="TIGR04183">
    <property type="entry name" value="Por_Secre_tail"/>
    <property type="match status" value="1"/>
</dbReference>
<protein>
    <submittedName>
        <fullName evidence="4">Microbial collagenase</fullName>
        <ecNumber evidence="4">3.4.24.3</ecNumber>
    </submittedName>
    <submittedName>
        <fullName evidence="3">Por secretion system C-terminal sorting domain-containing protein</fullName>
    </submittedName>
</protein>
<dbReference type="STRING" id="445960.SAMN05421542_2835"/>
<dbReference type="RefSeq" id="WP_228436024.1">
    <property type="nucleotide sequence ID" value="NZ_FNEG01000004.1"/>
</dbReference>
<evidence type="ECO:0000259" key="2">
    <source>
        <dbReference type="PROSITE" id="PS50093"/>
    </source>
</evidence>
<accession>A0A2X2VHQ0</accession>
<keyword evidence="4" id="KW-0378">Hydrolase</keyword>
<dbReference type="Proteomes" id="UP000251670">
    <property type="component" value="Unassembled WGS sequence"/>
</dbReference>
<keyword evidence="1" id="KW-0732">Signal</keyword>
<name>A0A2X2VHQ0_CHRJE</name>
<evidence type="ECO:0000313" key="3">
    <source>
        <dbReference type="EMBL" id="SDJ15564.1"/>
    </source>
</evidence>
<dbReference type="SMART" id="SM00089">
    <property type="entry name" value="PKD"/>
    <property type="match status" value="2"/>
</dbReference>
<dbReference type="Pfam" id="PF18911">
    <property type="entry name" value="PKD_4"/>
    <property type="match status" value="1"/>
</dbReference>
<sequence>MKINTFLLTMKNTTYFSRQHIFRWLLLCWLLVPWGLQAQSSTHITWDSQVGCQIFRGEKGSGDNSVAASSIDSGACVRVCEGSKVKYTAHGSNISFVAWMPTGGVLQTTSGGANIEAEILWGTAGAGSLQATITFTDGTVETKDICIEKINKPSAKFNLVNLKDRACKNTEVHFDNESHANGGTDIVNYFWDFGDGTTSTAFEPSHTYTQAGGVTVTLTVTNKCGCTETTYQKLDITEAAPVQISCASVVCEGSAERYSVKNGCKGEWQVMGGSWQQISDNEIEVKWDNVNPEDGFGYVMYKSECGCPEWTTVKIPVILKNARIKGESVVCLGKQYTYSLPQWPTTQIDWDVTGPAPGQLTYNQQRNEILFTGNVPGTYTLTASYKNTLLLCGGDAQKTIVVEAPVTISGGKEEICVGTPQTFTASPTVPVTWNVTLNGGVVYTSPQPTTAPLDYPFLTPGNYVITAIRGGCESNALLIKVVSIPRPPRGFILGNVAVCPNKPYVYSLVASQPAGVIPVWSVTNGVIQGSNAGNSVTVIFNPGASLYSVSVAYRTDSPAACLSKPLSLDIKPMNINKIFIKQNSGPFCPSSTQNFDANLGDIVPDSMEWSFENPNFGSFVSGQGTPNITVNINEVANNVYSTNLRLEVVVCGQKKVITMPVSKLALPVVNFTNVGKVCLGSNLHFTVNQGIITSATDVTFTFANGDTYTTTFNPSGVYDFPNNGYIQNATGGNVNQIVTVTYSGTNGCVYKPTASASFIILPETIITVSPVYNLMVCDDYPLLPYTLTANSSTGLTNIIEWQWFRDGVSLPGFNTNSYTLSGTGLAGTYQVRAKDVNDCYVYSQEIKVINSCPTASNCALPPIVTFTPKWTGCNTITVNNLNVSTPPDEIQWVTNNVLTLVSPQGQPTATFQTNLAGAHIVSVRLRYGSCWYSTSFEVRKLYEPKFNIGQVCSGNGYNVTLYNSSTIFEVNPSSSIEYRFSMTGQPDQVGQTATYNNLAPGTYTFTMKMSIPSQPSLPACTITKTITLAPVPNTTFMLPFQACKGEVITLSPGSYTAGNIYTWYFDGTAFVTSQQNMNVTFNTAGTKSVSLMVKTPQGCEYNSTVRNITIYEANLDGNLTPPNAVACLGTSPLISFVPSGTVPSGYIWMNGNVQVPGAPNSMNFVPTESGNYWPVLVSANGCKTNAMSIKAVGVAFKKPPYVNISGQANICANSYATLRGILTDNTLEYRWKRNGVPLSAGWLTSQSVAYTVSGLSAGTYTFTLEARVPGTTDCSGSKDFVVTVSSPPADPIVTYTQVGCQPYKIQLTASGPANGEYNWSNGMSGQTITVDEGGSYKVFYTAPSGCKVFGQINVPLSIESLMWVFPTGCYSYCRDKQRYILGPKGNFDYHQWERFGVSLQNGTNTFIDAFHFAGTPGTYRLRIDQTAGGMYCKYYSGALNYYPGKDCGIETQCNFDVKITAFKWDGDHYNVHGIIVNTGSQPAMLDISSLNGYGTYFPSMITIPAGGTYDMNSNPLTFYPNASFPGGSDVILFLGQDDCKFIGEPEIKGKSVFAKTENTPSLTTASSLKLMPNPAKDIVKVSYNTGNEKLLATQIKVFDTMGNIKFHKELKSSSGEVSVDVSNWLQSTYIVIVQAGEKSLQGKLIKN</sequence>
<dbReference type="CDD" id="cd00146">
    <property type="entry name" value="PKD"/>
    <property type="match status" value="2"/>
</dbReference>
<dbReference type="PROSITE" id="PS50093">
    <property type="entry name" value="PKD"/>
    <property type="match status" value="1"/>
</dbReference>
<proteinExistence type="predicted"/>
<dbReference type="EMBL" id="UAWB01000002">
    <property type="protein sequence ID" value="SQB28068.1"/>
    <property type="molecule type" value="Genomic_DNA"/>
</dbReference>
<dbReference type="Proteomes" id="UP000199426">
    <property type="component" value="Unassembled WGS sequence"/>
</dbReference>
<dbReference type="Pfam" id="PF18962">
    <property type="entry name" value="Por_Secre_tail"/>
    <property type="match status" value="1"/>
</dbReference>
<dbReference type="EC" id="3.4.24.3" evidence="4"/>
<organism evidence="4 6">
    <name type="scientific">Chryseobacterium jejuense</name>
    <dbReference type="NCBI Taxonomy" id="445960"/>
    <lineage>
        <taxon>Bacteria</taxon>
        <taxon>Pseudomonadati</taxon>
        <taxon>Bacteroidota</taxon>
        <taxon>Flavobacteriia</taxon>
        <taxon>Flavobacteriales</taxon>
        <taxon>Weeksellaceae</taxon>
        <taxon>Chryseobacterium group</taxon>
        <taxon>Chryseobacterium</taxon>
    </lineage>
</organism>
<dbReference type="GO" id="GO:0004222">
    <property type="term" value="F:metalloendopeptidase activity"/>
    <property type="evidence" value="ECO:0007669"/>
    <property type="project" value="UniProtKB-EC"/>
</dbReference>
<dbReference type="SUPFAM" id="SSF49299">
    <property type="entry name" value="PKD domain"/>
    <property type="match status" value="2"/>
</dbReference>
<feature type="domain" description="PKD" evidence="2">
    <location>
        <begin position="183"/>
        <end position="225"/>
    </location>
</feature>
<dbReference type="InterPro" id="IPR035986">
    <property type="entry name" value="PKD_dom_sf"/>
</dbReference>
<dbReference type="InterPro" id="IPR013783">
    <property type="entry name" value="Ig-like_fold"/>
</dbReference>
<evidence type="ECO:0000313" key="5">
    <source>
        <dbReference type="Proteomes" id="UP000199426"/>
    </source>
</evidence>
<dbReference type="EMBL" id="FNEG01000004">
    <property type="protein sequence ID" value="SDJ15564.1"/>
    <property type="molecule type" value="Genomic_DNA"/>
</dbReference>
<dbReference type="InterPro" id="IPR022409">
    <property type="entry name" value="PKD/Chitinase_dom"/>
</dbReference>
<evidence type="ECO:0000256" key="1">
    <source>
        <dbReference type="ARBA" id="ARBA00022729"/>
    </source>
</evidence>
<evidence type="ECO:0000313" key="6">
    <source>
        <dbReference type="Proteomes" id="UP000251670"/>
    </source>
</evidence>
<reference evidence="4 6" key="2">
    <citation type="submission" date="2018-06" db="EMBL/GenBank/DDBJ databases">
        <authorList>
            <consortium name="Pathogen Informatics"/>
            <person name="Doyle S."/>
        </authorList>
    </citation>
    <scope>NUCLEOTIDE SEQUENCE [LARGE SCALE GENOMIC DNA]</scope>
    <source>
        <strain evidence="4 6">NCTC13492</strain>
    </source>
</reference>
<dbReference type="InterPro" id="IPR026444">
    <property type="entry name" value="Secre_tail"/>
</dbReference>
<keyword evidence="5" id="KW-1185">Reference proteome</keyword>
<reference evidence="3 5" key="1">
    <citation type="submission" date="2016-10" db="EMBL/GenBank/DDBJ databases">
        <authorList>
            <person name="Varghese N."/>
            <person name="Submissions S."/>
        </authorList>
    </citation>
    <scope>NUCLEOTIDE SEQUENCE [LARGE SCALE GENOMIC DNA]</scope>
    <source>
        <strain evidence="3 5">DSM 19299</strain>
    </source>
</reference>
<dbReference type="InterPro" id="IPR000601">
    <property type="entry name" value="PKD_dom"/>
</dbReference>
<dbReference type="Gene3D" id="2.60.40.10">
    <property type="entry name" value="Immunoglobulins"/>
    <property type="match status" value="3"/>
</dbReference>
<gene>
    <name evidence="4" type="primary">colA</name>
    <name evidence="4" type="ORF">NCTC13492_01651</name>
    <name evidence="3" type="ORF">SAMN05421542_2835</name>
</gene>